<evidence type="ECO:0000256" key="2">
    <source>
        <dbReference type="ARBA" id="ARBA00023015"/>
    </source>
</evidence>
<dbReference type="InterPro" id="IPR036388">
    <property type="entry name" value="WH-like_DNA-bd_sf"/>
</dbReference>
<feature type="domain" description="RNA polymerase sigma factor 70 region 4 type 2" evidence="5">
    <location>
        <begin position="115"/>
        <end position="161"/>
    </location>
</feature>
<sequence length="176" mass="20603">MADHKITSILKGCFKNDRKSQKELYRQFHGFAMGICYRYTNSREACMDLVNRSFLKLFQSMYQANGNFREHSVILLKVQFKSILISTCIDYYHNIKATGNNQRNVIGEPLDKPIEAIRELSPIYRMVFNLFVIEGYGHRKISGMLGISIRDSEICLSEARRYLKEQLKAINRLRHN</sequence>
<dbReference type="InterPro" id="IPR013325">
    <property type="entry name" value="RNA_pol_sigma_r2"/>
</dbReference>
<evidence type="ECO:0000256" key="4">
    <source>
        <dbReference type="ARBA" id="ARBA00023163"/>
    </source>
</evidence>
<keyword evidence="2" id="KW-0805">Transcription regulation</keyword>
<dbReference type="InterPro" id="IPR013324">
    <property type="entry name" value="RNA_pol_sigma_r3/r4-like"/>
</dbReference>
<keyword evidence="3" id="KW-0731">Sigma factor</keyword>
<comment type="caution">
    <text evidence="6">The sequence shown here is derived from an EMBL/GenBank/DDBJ whole genome shotgun (WGS) entry which is preliminary data.</text>
</comment>
<evidence type="ECO:0000259" key="5">
    <source>
        <dbReference type="Pfam" id="PF08281"/>
    </source>
</evidence>
<dbReference type="Proteomes" id="UP000798808">
    <property type="component" value="Unassembled WGS sequence"/>
</dbReference>
<gene>
    <name evidence="6" type="ORF">E1163_27865</name>
</gene>
<dbReference type="Pfam" id="PF08281">
    <property type="entry name" value="Sigma70_r4_2"/>
    <property type="match status" value="1"/>
</dbReference>
<dbReference type="PANTHER" id="PTHR43133">
    <property type="entry name" value="RNA POLYMERASE ECF-TYPE SIGMA FACTO"/>
    <property type="match status" value="1"/>
</dbReference>
<name>A0ABW9RX57_9BACT</name>
<accession>A0ABW9RX57</accession>
<keyword evidence="7" id="KW-1185">Reference proteome</keyword>
<comment type="similarity">
    <text evidence="1">Belongs to the sigma-70 factor family. ECF subfamily.</text>
</comment>
<protein>
    <recommendedName>
        <fullName evidence="5">RNA polymerase sigma factor 70 region 4 type 2 domain-containing protein</fullName>
    </recommendedName>
</protein>
<dbReference type="Gene3D" id="1.10.10.10">
    <property type="entry name" value="Winged helix-like DNA-binding domain superfamily/Winged helix DNA-binding domain"/>
    <property type="match status" value="1"/>
</dbReference>
<reference evidence="6 7" key="1">
    <citation type="submission" date="2019-02" db="EMBL/GenBank/DDBJ databases">
        <authorList>
            <person name="Goldberg S.R."/>
            <person name="Haltli B.A."/>
            <person name="Correa H."/>
            <person name="Russell K.G."/>
        </authorList>
    </citation>
    <scope>NUCLEOTIDE SEQUENCE [LARGE SCALE GENOMIC DNA]</scope>
    <source>
        <strain evidence="6 7">JCM 16186</strain>
    </source>
</reference>
<dbReference type="SUPFAM" id="SSF88659">
    <property type="entry name" value="Sigma3 and sigma4 domains of RNA polymerase sigma factors"/>
    <property type="match status" value="1"/>
</dbReference>
<dbReference type="InterPro" id="IPR013249">
    <property type="entry name" value="RNA_pol_sigma70_r4_t2"/>
</dbReference>
<organism evidence="6 7">
    <name type="scientific">Fulvivirga kasyanovii</name>
    <dbReference type="NCBI Taxonomy" id="396812"/>
    <lineage>
        <taxon>Bacteria</taxon>
        <taxon>Pseudomonadati</taxon>
        <taxon>Bacteroidota</taxon>
        <taxon>Cytophagia</taxon>
        <taxon>Cytophagales</taxon>
        <taxon>Fulvivirgaceae</taxon>
        <taxon>Fulvivirga</taxon>
    </lineage>
</organism>
<evidence type="ECO:0000256" key="1">
    <source>
        <dbReference type="ARBA" id="ARBA00010641"/>
    </source>
</evidence>
<dbReference type="PANTHER" id="PTHR43133:SF46">
    <property type="entry name" value="RNA POLYMERASE SIGMA-70 FACTOR ECF SUBFAMILY"/>
    <property type="match status" value="1"/>
</dbReference>
<evidence type="ECO:0000256" key="3">
    <source>
        <dbReference type="ARBA" id="ARBA00023082"/>
    </source>
</evidence>
<evidence type="ECO:0000313" key="7">
    <source>
        <dbReference type="Proteomes" id="UP000798808"/>
    </source>
</evidence>
<dbReference type="EMBL" id="SMLW01000673">
    <property type="protein sequence ID" value="MTI28808.1"/>
    <property type="molecule type" value="Genomic_DNA"/>
</dbReference>
<dbReference type="Gene3D" id="1.10.1740.10">
    <property type="match status" value="1"/>
</dbReference>
<dbReference type="InterPro" id="IPR039425">
    <property type="entry name" value="RNA_pol_sigma-70-like"/>
</dbReference>
<keyword evidence="4" id="KW-0804">Transcription</keyword>
<proteinExistence type="inferred from homology"/>
<dbReference type="SUPFAM" id="SSF88946">
    <property type="entry name" value="Sigma2 domain of RNA polymerase sigma factors"/>
    <property type="match status" value="1"/>
</dbReference>
<evidence type="ECO:0000313" key="6">
    <source>
        <dbReference type="EMBL" id="MTI28808.1"/>
    </source>
</evidence>
<dbReference type="RefSeq" id="WP_155176695.1">
    <property type="nucleotide sequence ID" value="NZ_BAAAFL010000012.1"/>
</dbReference>